<evidence type="ECO:0000313" key="1">
    <source>
        <dbReference type="EMBL" id="ONI42212.1"/>
    </source>
</evidence>
<reference evidence="1" key="1">
    <citation type="submission" date="2016-08" db="EMBL/GenBank/DDBJ databases">
        <authorList>
            <person name="Ngugi D.K."/>
            <person name="Miyake S."/>
            <person name="Stingl U."/>
        </authorList>
    </citation>
    <scope>NUCLEOTIDE SEQUENCE</scope>
    <source>
        <strain evidence="1">SCG-B11WGA-EpuloA1</strain>
    </source>
</reference>
<protein>
    <submittedName>
        <fullName evidence="1">Uncharacterized protein</fullName>
    </submittedName>
</protein>
<comment type="caution">
    <text evidence="1">The sequence shown here is derived from an EMBL/GenBank/DDBJ whole genome shotgun (WGS) entry which is preliminary data.</text>
</comment>
<dbReference type="Proteomes" id="UP000188605">
    <property type="component" value="Unassembled WGS sequence"/>
</dbReference>
<proteinExistence type="predicted"/>
<evidence type="ECO:0000313" key="2">
    <source>
        <dbReference type="Proteomes" id="UP000188605"/>
    </source>
</evidence>
<dbReference type="EMBL" id="LJDB01000017">
    <property type="protein sequence ID" value="ONI42212.1"/>
    <property type="molecule type" value="Genomic_DNA"/>
</dbReference>
<name>A0ACC8XG32_9FIRM</name>
<gene>
    <name evidence="1" type="ORF">AN396_02170</name>
</gene>
<sequence length="288" mass="33171">MAKNINKILERLQFNLSQLNLEIIGIFLLVLGFGLIGADINIDIWEKNLSSYSEVKGDSITSETGISISLDEVVLLEDEIIIYTTLNKAENDIVLYNWQTLYINGKKVEDRSSGMYDQVNNLNQQAIFRCKLDSETNLQEDIKIKYVIEGLKYVNSENEIKVISGEWSWEFMAKISELKLETKIIDIDKNFILHSGQEVILNYLSNTNINSKLHFTINNTSEDIGFIKFKIVDDKGNELNNVYSGHFDGEKGYYTFDPIDLKNTSYVTIIPYSIQDDVYINRRFIIKL</sequence>
<accession>A0ACC8XG32</accession>
<organism evidence="1 2">
    <name type="scientific">Candidatus Epulonipiscium fishelsonii</name>
    <dbReference type="NCBI Taxonomy" id="77094"/>
    <lineage>
        <taxon>Bacteria</taxon>
        <taxon>Bacillati</taxon>
        <taxon>Bacillota</taxon>
        <taxon>Clostridia</taxon>
        <taxon>Lachnospirales</taxon>
        <taxon>Lachnospiraceae</taxon>
        <taxon>Candidatus Epulonipiscium</taxon>
    </lineage>
</organism>
<keyword evidence="2" id="KW-1185">Reference proteome</keyword>